<dbReference type="RefSeq" id="WP_136840400.1">
    <property type="nucleotide sequence ID" value="NZ_SWBR01000002.1"/>
</dbReference>
<feature type="compositionally biased region" description="Polar residues" evidence="1">
    <location>
        <begin position="143"/>
        <end position="156"/>
    </location>
</feature>
<accession>A0A4U1CTS1</accession>
<name>A0A4U1CTS1_9SPHI</name>
<gene>
    <name evidence="2" type="ORF">FA048_09965</name>
</gene>
<evidence type="ECO:0000256" key="1">
    <source>
        <dbReference type="SAM" id="MobiDB-lite"/>
    </source>
</evidence>
<reference evidence="2 3" key="1">
    <citation type="submission" date="2019-04" db="EMBL/GenBank/DDBJ databases">
        <title>Pedobacter sp. RP-3-22 sp. nov., isolated from Arctic soil.</title>
        <authorList>
            <person name="Dahal R.H."/>
            <person name="Kim D.-U."/>
        </authorList>
    </citation>
    <scope>NUCLEOTIDE SEQUENCE [LARGE SCALE GENOMIC DNA]</scope>
    <source>
        <strain evidence="2 3">RP-3-22</strain>
    </source>
</reference>
<dbReference type="AlphaFoldDB" id="A0A4U1CTS1"/>
<dbReference type="Pfam" id="PF11655">
    <property type="entry name" value="DUF2589"/>
    <property type="match status" value="1"/>
</dbReference>
<feature type="region of interest" description="Disordered" evidence="1">
    <location>
        <begin position="143"/>
        <end position="180"/>
    </location>
</feature>
<protein>
    <submittedName>
        <fullName evidence="2">DUF2589 domain-containing protein</fullName>
    </submittedName>
</protein>
<feature type="compositionally biased region" description="Polar residues" evidence="1">
    <location>
        <begin position="169"/>
        <end position="180"/>
    </location>
</feature>
<dbReference type="Proteomes" id="UP000309488">
    <property type="component" value="Unassembled WGS sequence"/>
</dbReference>
<organism evidence="2 3">
    <name type="scientific">Pedobacter polaris</name>
    <dbReference type="NCBI Taxonomy" id="2571273"/>
    <lineage>
        <taxon>Bacteria</taxon>
        <taxon>Pseudomonadati</taxon>
        <taxon>Bacteroidota</taxon>
        <taxon>Sphingobacteriia</taxon>
        <taxon>Sphingobacteriales</taxon>
        <taxon>Sphingobacteriaceae</taxon>
        <taxon>Pedobacter</taxon>
    </lineage>
</organism>
<sequence length="225" mass="24025">MPKVTNREFNPNFSKALDIESLISAPLVAVSKANVVMAQGQTRFLLEYCFKKNGESYEPILIQMALTKPVIDPGKAAVKAVAASAPGVMPVVEAVEATPAIPQSMQMVTTHFTLPLLTIVPLNSLAVEKVNIDFDMEITSVASKPSGSANESNNTITDRKAQLYGKVSDSGSNSERGSANQSKTLNKIKINLNAATLPLPAGVLTIIDIYTKSIQAVPTENKPEN</sequence>
<proteinExistence type="predicted"/>
<dbReference type="EMBL" id="SWBR01000002">
    <property type="protein sequence ID" value="TKC10500.1"/>
    <property type="molecule type" value="Genomic_DNA"/>
</dbReference>
<dbReference type="InterPro" id="IPR024510">
    <property type="entry name" value="DUF2589"/>
</dbReference>
<keyword evidence="3" id="KW-1185">Reference proteome</keyword>
<comment type="caution">
    <text evidence="2">The sequence shown here is derived from an EMBL/GenBank/DDBJ whole genome shotgun (WGS) entry which is preliminary data.</text>
</comment>
<evidence type="ECO:0000313" key="2">
    <source>
        <dbReference type="EMBL" id="TKC10500.1"/>
    </source>
</evidence>
<evidence type="ECO:0000313" key="3">
    <source>
        <dbReference type="Proteomes" id="UP000309488"/>
    </source>
</evidence>
<dbReference type="OrthoDB" id="1043330at2"/>